<dbReference type="STRING" id="714315.GCA_000516535_02198"/>
<feature type="transmembrane region" description="Helical" evidence="1">
    <location>
        <begin position="182"/>
        <end position="204"/>
    </location>
</feature>
<dbReference type="Proteomes" id="UP000321606">
    <property type="component" value="Chromosome"/>
</dbReference>
<name>A0A510JDE2_9FUSO</name>
<feature type="transmembrane region" description="Helical" evidence="1">
    <location>
        <begin position="274"/>
        <end position="292"/>
    </location>
</feature>
<protein>
    <recommendedName>
        <fullName evidence="2">EamA domain-containing protein</fullName>
    </recommendedName>
</protein>
<dbReference type="InterPro" id="IPR000620">
    <property type="entry name" value="EamA_dom"/>
</dbReference>
<dbReference type="PANTHER" id="PTHR22911:SF102">
    <property type="entry name" value="MEMBRANE PROTEIN"/>
    <property type="match status" value="1"/>
</dbReference>
<feature type="domain" description="EamA" evidence="2">
    <location>
        <begin position="157"/>
        <end position="289"/>
    </location>
</feature>
<organism evidence="3 4">
    <name type="scientific">Pseudoleptotrichia goodfellowii</name>
    <dbReference type="NCBI Taxonomy" id="157692"/>
    <lineage>
        <taxon>Bacteria</taxon>
        <taxon>Fusobacteriati</taxon>
        <taxon>Fusobacteriota</taxon>
        <taxon>Fusobacteriia</taxon>
        <taxon>Fusobacteriales</taxon>
        <taxon>Leptotrichiaceae</taxon>
        <taxon>Pseudoleptotrichia</taxon>
    </lineage>
</organism>
<dbReference type="KEGG" id="lgo:JCM16774_2203"/>
<feature type="transmembrane region" description="Helical" evidence="1">
    <location>
        <begin position="70"/>
        <end position="90"/>
    </location>
</feature>
<reference evidence="3 4" key="1">
    <citation type="submission" date="2019-07" db="EMBL/GenBank/DDBJ databases">
        <title>Complete Genome Sequence of Leptotrichia goodfellowii Strain JCM 16774.</title>
        <authorList>
            <person name="Watanabe S."/>
            <person name="Cui L."/>
        </authorList>
    </citation>
    <scope>NUCLEOTIDE SEQUENCE [LARGE SCALE GENOMIC DNA]</scope>
    <source>
        <strain evidence="3 4">JCM16774</strain>
    </source>
</reference>
<dbReference type="GO" id="GO:0016020">
    <property type="term" value="C:membrane"/>
    <property type="evidence" value="ECO:0007669"/>
    <property type="project" value="InterPro"/>
</dbReference>
<evidence type="ECO:0000259" key="2">
    <source>
        <dbReference type="Pfam" id="PF00892"/>
    </source>
</evidence>
<gene>
    <name evidence="3" type="ORF">JCM16774_2203</name>
</gene>
<feature type="domain" description="EamA" evidence="2">
    <location>
        <begin position="16"/>
        <end position="143"/>
    </location>
</feature>
<keyword evidence="1" id="KW-0472">Membrane</keyword>
<keyword evidence="1" id="KW-1133">Transmembrane helix</keyword>
<dbReference type="AlphaFoldDB" id="A0A510JDE2"/>
<dbReference type="InterPro" id="IPR037185">
    <property type="entry name" value="EmrE-like"/>
</dbReference>
<evidence type="ECO:0000313" key="4">
    <source>
        <dbReference type="Proteomes" id="UP000321606"/>
    </source>
</evidence>
<feature type="transmembrane region" description="Helical" evidence="1">
    <location>
        <begin position="158"/>
        <end position="175"/>
    </location>
</feature>
<dbReference type="SUPFAM" id="SSF103481">
    <property type="entry name" value="Multidrug resistance efflux transporter EmrE"/>
    <property type="match status" value="2"/>
</dbReference>
<keyword evidence="1" id="KW-0812">Transmembrane</keyword>
<dbReference type="OrthoDB" id="9814238at2"/>
<evidence type="ECO:0000256" key="1">
    <source>
        <dbReference type="SAM" id="Phobius"/>
    </source>
</evidence>
<evidence type="ECO:0000313" key="3">
    <source>
        <dbReference type="EMBL" id="BBM37244.1"/>
    </source>
</evidence>
<feature type="transmembrane region" description="Helical" evidence="1">
    <location>
        <begin position="249"/>
        <end position="268"/>
    </location>
</feature>
<dbReference type="EMBL" id="AP019822">
    <property type="protein sequence ID" value="BBM37244.1"/>
    <property type="molecule type" value="Genomic_DNA"/>
</dbReference>
<dbReference type="Pfam" id="PF00892">
    <property type="entry name" value="EamA"/>
    <property type="match status" value="2"/>
</dbReference>
<feature type="transmembrane region" description="Helical" evidence="1">
    <location>
        <begin position="39"/>
        <end position="58"/>
    </location>
</feature>
<feature type="transmembrane region" description="Helical" evidence="1">
    <location>
        <begin position="96"/>
        <end position="120"/>
    </location>
</feature>
<feature type="transmembrane region" description="Helical" evidence="1">
    <location>
        <begin position="129"/>
        <end position="146"/>
    </location>
</feature>
<sequence length="295" mass="32337">MNRQGKTEEANARIRLIVAMTIFGTIGIFVKHIPLPSSIIALARGIIGTGFLLIFTKIKKIKISFSEIKNNFPILSLSGMLIGIHWIFLFEAYHHTTVAVATLCYYLAPVFIIIASPFVLKEKLSSKKIICVIAALTGMIFVSGIFKEGGTENLQIKGILFGVGAAIIYATVILLNKHLKNISSYGMTIMQIGIAAVILLPYTAVTQNFGNLSFDFLTIVLLLIVGILNTGITYSLYFSSIKELKAQTIAIFSYIDPIVAIFLSTFFLKEKPDIYTVIGGILILGATFVSELQKD</sequence>
<feature type="transmembrane region" description="Helical" evidence="1">
    <location>
        <begin position="216"/>
        <end position="237"/>
    </location>
</feature>
<accession>A0A510JDE2</accession>
<feature type="transmembrane region" description="Helical" evidence="1">
    <location>
        <begin position="12"/>
        <end position="33"/>
    </location>
</feature>
<proteinExistence type="predicted"/>
<dbReference type="RefSeq" id="WP_026738311.1">
    <property type="nucleotide sequence ID" value="NZ_AP019822.1"/>
</dbReference>
<dbReference type="PANTHER" id="PTHR22911">
    <property type="entry name" value="ACYL-MALONYL CONDENSING ENZYME-RELATED"/>
    <property type="match status" value="1"/>
</dbReference>